<keyword evidence="1" id="KW-1133">Transmembrane helix</keyword>
<evidence type="ECO:0000313" key="3">
    <source>
        <dbReference type="Proteomes" id="UP000607653"/>
    </source>
</evidence>
<proteinExistence type="predicted"/>
<keyword evidence="1" id="KW-0812">Transmembrane</keyword>
<name>A0A822Z5W3_NELNU</name>
<comment type="caution">
    <text evidence="2">The sequence shown here is derived from an EMBL/GenBank/DDBJ whole genome shotgun (WGS) entry which is preliminary data.</text>
</comment>
<evidence type="ECO:0000313" key="2">
    <source>
        <dbReference type="EMBL" id="DAD39061.1"/>
    </source>
</evidence>
<gene>
    <name evidence="2" type="ORF">HUJ06_013384</name>
</gene>
<keyword evidence="1" id="KW-0472">Membrane</keyword>
<reference evidence="2 3" key="1">
    <citation type="journal article" date="2020" name="Mol. Biol. Evol.">
        <title>Distinct Expression and Methylation Patterns for Genes with Different Fates following a Single Whole-Genome Duplication in Flowering Plants.</title>
        <authorList>
            <person name="Shi T."/>
            <person name="Rahmani R.S."/>
            <person name="Gugger P.F."/>
            <person name="Wang M."/>
            <person name="Li H."/>
            <person name="Zhang Y."/>
            <person name="Li Z."/>
            <person name="Wang Q."/>
            <person name="Van de Peer Y."/>
            <person name="Marchal K."/>
            <person name="Chen J."/>
        </authorList>
    </citation>
    <scope>NUCLEOTIDE SEQUENCE [LARGE SCALE GENOMIC DNA]</scope>
    <source>
        <tissue evidence="2">Leaf</tissue>
    </source>
</reference>
<feature type="transmembrane region" description="Helical" evidence="1">
    <location>
        <begin position="6"/>
        <end position="29"/>
    </location>
</feature>
<dbReference type="EMBL" id="DUZY01000005">
    <property type="protein sequence ID" value="DAD39061.1"/>
    <property type="molecule type" value="Genomic_DNA"/>
</dbReference>
<evidence type="ECO:0000256" key="1">
    <source>
        <dbReference type="SAM" id="Phobius"/>
    </source>
</evidence>
<keyword evidence="3" id="KW-1185">Reference proteome</keyword>
<dbReference type="AlphaFoldDB" id="A0A822Z5W3"/>
<organism evidence="2 3">
    <name type="scientific">Nelumbo nucifera</name>
    <name type="common">Sacred lotus</name>
    <dbReference type="NCBI Taxonomy" id="4432"/>
    <lineage>
        <taxon>Eukaryota</taxon>
        <taxon>Viridiplantae</taxon>
        <taxon>Streptophyta</taxon>
        <taxon>Embryophyta</taxon>
        <taxon>Tracheophyta</taxon>
        <taxon>Spermatophyta</taxon>
        <taxon>Magnoliopsida</taxon>
        <taxon>Proteales</taxon>
        <taxon>Nelumbonaceae</taxon>
        <taxon>Nelumbo</taxon>
    </lineage>
</organism>
<sequence length="41" mass="4748">METSNLLALFPYGHLFPLVTRTIVPMLMVQQGQPRFLLFVK</sequence>
<accession>A0A822Z5W3</accession>
<protein>
    <submittedName>
        <fullName evidence="2">Uncharacterized protein</fullName>
    </submittedName>
</protein>
<dbReference type="Proteomes" id="UP000607653">
    <property type="component" value="Unassembled WGS sequence"/>
</dbReference>